<dbReference type="AlphaFoldDB" id="A0A6N9HQC6"/>
<keyword evidence="1 2" id="KW-0732">Signal</keyword>
<feature type="signal peptide" evidence="2">
    <location>
        <begin position="1"/>
        <end position="22"/>
    </location>
</feature>
<feature type="domain" description="Solute-binding protein family 3/N-terminal" evidence="3">
    <location>
        <begin position="28"/>
        <end position="257"/>
    </location>
</feature>
<feature type="chain" id="PRO_5026744149" evidence="2">
    <location>
        <begin position="23"/>
        <end position="278"/>
    </location>
</feature>
<gene>
    <name evidence="4" type="ORF">GTP41_26750</name>
</gene>
<evidence type="ECO:0000313" key="4">
    <source>
        <dbReference type="EMBL" id="MYN05694.1"/>
    </source>
</evidence>
<dbReference type="Gene3D" id="3.40.190.10">
    <property type="entry name" value="Periplasmic binding protein-like II"/>
    <property type="match status" value="2"/>
</dbReference>
<evidence type="ECO:0000256" key="1">
    <source>
        <dbReference type="ARBA" id="ARBA00022729"/>
    </source>
</evidence>
<dbReference type="Pfam" id="PF00497">
    <property type="entry name" value="SBP_bac_3"/>
    <property type="match status" value="1"/>
</dbReference>
<comment type="caution">
    <text evidence="4">The sequence shown here is derived from an EMBL/GenBank/DDBJ whole genome shotgun (WGS) entry which is preliminary data.</text>
</comment>
<dbReference type="PANTHER" id="PTHR35936:SF25">
    <property type="entry name" value="ABC TRANSPORTER SUBSTRATE-BINDING PROTEIN"/>
    <property type="match status" value="1"/>
</dbReference>
<evidence type="ECO:0000256" key="2">
    <source>
        <dbReference type="SAM" id="SignalP"/>
    </source>
</evidence>
<evidence type="ECO:0000259" key="3">
    <source>
        <dbReference type="SMART" id="SM00062"/>
    </source>
</evidence>
<sequence length="278" mass="30193">MHPLPPLLLLVLLAASPAAALALPCPAPLQAGASDLGLSSFRDEGRVQGAANDVLRELARRTGCPLTFAWYPRARLWAEYASGRINVTGSSARTPERDRLAHFVPYVTTRFELVLARRVPGRFKTLAEFVERSDARLNLVRGIAYAPGVEAQVARLRAQGRVEVVNDFDAAFRKMASERAEATLAPMVIYARYLHSNRLQERVTVQPVPESAQMLAGAYFSHQGMTPAAHKIFADCLLGMVADGTVARIYGKYVGEANGRALVPDQGKGIIAAYPSIP</sequence>
<evidence type="ECO:0000313" key="5">
    <source>
        <dbReference type="Proteomes" id="UP000448575"/>
    </source>
</evidence>
<dbReference type="PANTHER" id="PTHR35936">
    <property type="entry name" value="MEMBRANE-BOUND LYTIC MUREIN TRANSGLYCOSYLASE F"/>
    <property type="match status" value="1"/>
</dbReference>
<dbReference type="SUPFAM" id="SSF53850">
    <property type="entry name" value="Periplasmic binding protein-like II"/>
    <property type="match status" value="1"/>
</dbReference>
<dbReference type="InterPro" id="IPR001638">
    <property type="entry name" value="Solute-binding_3/MltF_N"/>
</dbReference>
<protein>
    <submittedName>
        <fullName evidence="4">Transporter substrate-binding domain-containing protein</fullName>
    </submittedName>
</protein>
<dbReference type="Proteomes" id="UP000448575">
    <property type="component" value="Unassembled WGS sequence"/>
</dbReference>
<reference evidence="4 5" key="1">
    <citation type="submission" date="2019-12" db="EMBL/GenBank/DDBJ databases">
        <title>Novel species isolated from a subtropical stream in China.</title>
        <authorList>
            <person name="Lu H."/>
        </authorList>
    </citation>
    <scope>NUCLEOTIDE SEQUENCE [LARGE SCALE GENOMIC DNA]</scope>
    <source>
        <strain evidence="4 5">DS3</strain>
    </source>
</reference>
<accession>A0A6N9HQC6</accession>
<organism evidence="4 5">
    <name type="scientific">Pseudoduganella guangdongensis</name>
    <dbReference type="NCBI Taxonomy" id="2692179"/>
    <lineage>
        <taxon>Bacteria</taxon>
        <taxon>Pseudomonadati</taxon>
        <taxon>Pseudomonadota</taxon>
        <taxon>Betaproteobacteria</taxon>
        <taxon>Burkholderiales</taxon>
        <taxon>Oxalobacteraceae</taxon>
        <taxon>Telluria group</taxon>
        <taxon>Pseudoduganella</taxon>
    </lineage>
</organism>
<name>A0A6N9HQC6_9BURK</name>
<keyword evidence="5" id="KW-1185">Reference proteome</keyword>
<proteinExistence type="predicted"/>
<dbReference type="EMBL" id="WWCJ01000041">
    <property type="protein sequence ID" value="MYN05694.1"/>
    <property type="molecule type" value="Genomic_DNA"/>
</dbReference>
<dbReference type="RefSeq" id="WP_161028630.1">
    <property type="nucleotide sequence ID" value="NZ_WWCJ01000041.1"/>
</dbReference>
<dbReference type="SMART" id="SM00062">
    <property type="entry name" value="PBPb"/>
    <property type="match status" value="1"/>
</dbReference>